<accession>A0A1L7I0U1</accession>
<dbReference type="STRING" id="1229726.GRFL_0493"/>
<dbReference type="InterPro" id="IPR024930">
    <property type="entry name" value="Skp_dom_sf"/>
</dbReference>
<dbReference type="Proteomes" id="UP000186230">
    <property type="component" value="Chromosome"/>
</dbReference>
<dbReference type="EMBL" id="CP016359">
    <property type="protein sequence ID" value="APU67217.1"/>
    <property type="molecule type" value="Genomic_DNA"/>
</dbReference>
<gene>
    <name evidence="3" type="ORF">GRFL_0493</name>
</gene>
<dbReference type="Pfam" id="PF03938">
    <property type="entry name" value="OmpH"/>
    <property type="match status" value="1"/>
</dbReference>
<reference evidence="3 4" key="1">
    <citation type="submission" date="2016-07" db="EMBL/GenBank/DDBJ databases">
        <title>Multi-omics approach to identify versatile polysaccharide utilization systems of a marine flavobacterium Gramella flava.</title>
        <authorList>
            <person name="Tang K."/>
        </authorList>
    </citation>
    <scope>NUCLEOTIDE SEQUENCE [LARGE SCALE GENOMIC DNA]</scope>
    <source>
        <strain evidence="3 4">JLT2011</strain>
    </source>
</reference>
<comment type="similarity">
    <text evidence="1">Belongs to the Skp family.</text>
</comment>
<evidence type="ECO:0000313" key="4">
    <source>
        <dbReference type="Proteomes" id="UP000186230"/>
    </source>
</evidence>
<evidence type="ECO:0000256" key="2">
    <source>
        <dbReference type="ARBA" id="ARBA00022729"/>
    </source>
</evidence>
<proteinExistence type="inferred from homology"/>
<dbReference type="OrthoDB" id="1493480at2"/>
<evidence type="ECO:0000313" key="3">
    <source>
        <dbReference type="EMBL" id="APU67217.1"/>
    </source>
</evidence>
<dbReference type="PANTHER" id="PTHR35089">
    <property type="entry name" value="CHAPERONE PROTEIN SKP"/>
    <property type="match status" value="1"/>
</dbReference>
<dbReference type="KEGG" id="gfl:GRFL_0493"/>
<dbReference type="AlphaFoldDB" id="A0A1L7I0U1"/>
<dbReference type="GO" id="GO:0005829">
    <property type="term" value="C:cytosol"/>
    <property type="evidence" value="ECO:0007669"/>
    <property type="project" value="TreeGrafter"/>
</dbReference>
<name>A0A1L7I0U1_9FLAO</name>
<dbReference type="SUPFAM" id="SSF111384">
    <property type="entry name" value="OmpH-like"/>
    <property type="match status" value="1"/>
</dbReference>
<dbReference type="SMART" id="SM00935">
    <property type="entry name" value="OmpH"/>
    <property type="match status" value="1"/>
</dbReference>
<dbReference type="GO" id="GO:0050821">
    <property type="term" value="P:protein stabilization"/>
    <property type="evidence" value="ECO:0007669"/>
    <property type="project" value="TreeGrafter"/>
</dbReference>
<organism evidence="3 4">
    <name type="scientific">Christiangramia flava JLT2011</name>
    <dbReference type="NCBI Taxonomy" id="1229726"/>
    <lineage>
        <taxon>Bacteria</taxon>
        <taxon>Pseudomonadati</taxon>
        <taxon>Bacteroidota</taxon>
        <taxon>Flavobacteriia</taxon>
        <taxon>Flavobacteriales</taxon>
        <taxon>Flavobacteriaceae</taxon>
        <taxon>Christiangramia</taxon>
    </lineage>
</organism>
<keyword evidence="2" id="KW-0732">Signal</keyword>
<keyword evidence="4" id="KW-1185">Reference proteome</keyword>
<protein>
    <submittedName>
        <fullName evidence="3">Outer membrane protein H</fullName>
    </submittedName>
</protein>
<dbReference type="Gene3D" id="3.30.910.20">
    <property type="entry name" value="Skp domain"/>
    <property type="match status" value="1"/>
</dbReference>
<dbReference type="PANTHER" id="PTHR35089:SF1">
    <property type="entry name" value="CHAPERONE PROTEIN SKP"/>
    <property type="match status" value="1"/>
</dbReference>
<dbReference type="GO" id="GO:0051082">
    <property type="term" value="F:unfolded protein binding"/>
    <property type="evidence" value="ECO:0007669"/>
    <property type="project" value="InterPro"/>
</dbReference>
<sequence>MKKASLAVVFLFVSLATFAQSKIGTIDAEYILSQMPETADLNKQLEEYNQQLQGDLQGNITDYEALVKDYQATNDTLSETALKEKQGKLMELENDIKGFRQKAGVMIQMKRNELTGPLYEKIDAAMKQVIQQEGYTQIFHASASGLAFSRVEDDITEKVMDILGIEAKAPQTNPNTVVKDDSGK</sequence>
<evidence type="ECO:0000256" key="1">
    <source>
        <dbReference type="ARBA" id="ARBA00009091"/>
    </source>
</evidence>
<dbReference type="InterPro" id="IPR005632">
    <property type="entry name" value="Chaperone_Skp"/>
</dbReference>
<dbReference type="RefSeq" id="WP_083643118.1">
    <property type="nucleotide sequence ID" value="NZ_AMRU01000003.1"/>
</dbReference>